<comment type="caution">
    <text evidence="2">The sequence shown here is derived from an EMBL/GenBank/DDBJ whole genome shotgun (WGS) entry which is preliminary data.</text>
</comment>
<evidence type="ECO:0000313" key="3">
    <source>
        <dbReference type="Proteomes" id="UP001595989"/>
    </source>
</evidence>
<accession>A0ABV9DHU3</accession>
<dbReference type="Pfam" id="PF08241">
    <property type="entry name" value="Methyltransf_11"/>
    <property type="match status" value="1"/>
</dbReference>
<organism evidence="2 3">
    <name type="scientific">Virgibacillus kekensis</name>
    <dbReference type="NCBI Taxonomy" id="202261"/>
    <lineage>
        <taxon>Bacteria</taxon>
        <taxon>Bacillati</taxon>
        <taxon>Bacillota</taxon>
        <taxon>Bacilli</taxon>
        <taxon>Bacillales</taxon>
        <taxon>Bacillaceae</taxon>
        <taxon>Virgibacillus</taxon>
    </lineage>
</organism>
<keyword evidence="3" id="KW-1185">Reference proteome</keyword>
<proteinExistence type="predicted"/>
<dbReference type="GO" id="GO:0061542">
    <property type="term" value="F:3-demethylubiquinol 3-O-methyltransferase activity"/>
    <property type="evidence" value="ECO:0007669"/>
    <property type="project" value="UniProtKB-EC"/>
</dbReference>
<dbReference type="GO" id="GO:0032259">
    <property type="term" value="P:methylation"/>
    <property type="evidence" value="ECO:0007669"/>
    <property type="project" value="UniProtKB-KW"/>
</dbReference>
<dbReference type="EMBL" id="JBHSFU010000004">
    <property type="protein sequence ID" value="MFC4558311.1"/>
    <property type="molecule type" value="Genomic_DNA"/>
</dbReference>
<dbReference type="InterPro" id="IPR029063">
    <property type="entry name" value="SAM-dependent_MTases_sf"/>
</dbReference>
<evidence type="ECO:0000313" key="2">
    <source>
        <dbReference type="EMBL" id="MFC4558311.1"/>
    </source>
</evidence>
<keyword evidence="2" id="KW-0489">Methyltransferase</keyword>
<reference evidence="3" key="1">
    <citation type="journal article" date="2019" name="Int. J. Syst. Evol. Microbiol.">
        <title>The Global Catalogue of Microorganisms (GCM) 10K type strain sequencing project: providing services to taxonomists for standard genome sequencing and annotation.</title>
        <authorList>
            <consortium name="The Broad Institute Genomics Platform"/>
            <consortium name="The Broad Institute Genome Sequencing Center for Infectious Disease"/>
            <person name="Wu L."/>
            <person name="Ma J."/>
        </authorList>
    </citation>
    <scope>NUCLEOTIDE SEQUENCE [LARGE SCALE GENOMIC DNA]</scope>
    <source>
        <strain evidence="3">CGMCC 4.7426</strain>
    </source>
</reference>
<dbReference type="EC" id="2.1.1.64" evidence="2"/>
<dbReference type="RefSeq" id="WP_390294904.1">
    <property type="nucleotide sequence ID" value="NZ_JBHSFU010000004.1"/>
</dbReference>
<dbReference type="SUPFAM" id="SSF53335">
    <property type="entry name" value="S-adenosyl-L-methionine-dependent methyltransferases"/>
    <property type="match status" value="1"/>
</dbReference>
<protein>
    <submittedName>
        <fullName evidence="2">Class I SAM-dependent methyltransferase</fullName>
        <ecNumber evidence="2">2.1.1.222</ecNumber>
        <ecNumber evidence="2">2.1.1.64</ecNumber>
    </submittedName>
</protein>
<dbReference type="PANTHER" id="PTHR43861">
    <property type="entry name" value="TRANS-ACONITATE 2-METHYLTRANSFERASE-RELATED"/>
    <property type="match status" value="1"/>
</dbReference>
<dbReference type="Gene3D" id="3.40.50.150">
    <property type="entry name" value="Vaccinia Virus protein VP39"/>
    <property type="match status" value="1"/>
</dbReference>
<name>A0ABV9DHU3_9BACI</name>
<feature type="domain" description="Methyltransferase type 11" evidence="1">
    <location>
        <begin position="40"/>
        <end position="139"/>
    </location>
</feature>
<dbReference type="GO" id="GO:0102208">
    <property type="term" value="F:2-polyprenyl-6-hydroxyphenol methylase activity"/>
    <property type="evidence" value="ECO:0007669"/>
    <property type="project" value="UniProtKB-EC"/>
</dbReference>
<keyword evidence="2" id="KW-0808">Transferase</keyword>
<dbReference type="CDD" id="cd02440">
    <property type="entry name" value="AdoMet_MTases"/>
    <property type="match status" value="1"/>
</dbReference>
<sequence length="216" mass="24500">MLEDTGERVIPEKMKITNELLIEHVARYHFAREHAYGRVLDFACGSGYGAHIIIKKSKGRVNEVVGVDIDLESVKYAKATYFHHNSTFMEADVTDPELPEKLGQFDCILSFETIEHIEDEKRFLSNIYRMLKPGGTLIMSTPFGEGRGVPSGYPFHVHQLTKGEFRNLFEEYTSSEFYFQKGALIMPADFGAERNRGTGSVSRVKHYPVGIAVCRK</sequence>
<dbReference type="EC" id="2.1.1.222" evidence="2"/>
<evidence type="ECO:0000259" key="1">
    <source>
        <dbReference type="Pfam" id="PF08241"/>
    </source>
</evidence>
<dbReference type="Proteomes" id="UP001595989">
    <property type="component" value="Unassembled WGS sequence"/>
</dbReference>
<dbReference type="InterPro" id="IPR013216">
    <property type="entry name" value="Methyltransf_11"/>
</dbReference>
<gene>
    <name evidence="2" type="ORF">ACFO3D_08805</name>
</gene>